<dbReference type="AlphaFoldDB" id="A0AAV4BLY7"/>
<comment type="caution">
    <text evidence="3">The sequence shown here is derived from an EMBL/GenBank/DDBJ whole genome shotgun (WGS) entry which is preliminary data.</text>
</comment>
<feature type="signal peptide" evidence="2">
    <location>
        <begin position="1"/>
        <end position="19"/>
    </location>
</feature>
<keyword evidence="4" id="KW-1185">Reference proteome</keyword>
<protein>
    <submittedName>
        <fullName evidence="3">Uncharacterized protein</fullName>
    </submittedName>
</protein>
<evidence type="ECO:0000256" key="1">
    <source>
        <dbReference type="SAM" id="MobiDB-lite"/>
    </source>
</evidence>
<evidence type="ECO:0000313" key="4">
    <source>
        <dbReference type="Proteomes" id="UP000735302"/>
    </source>
</evidence>
<organism evidence="3 4">
    <name type="scientific">Plakobranchus ocellatus</name>
    <dbReference type="NCBI Taxonomy" id="259542"/>
    <lineage>
        <taxon>Eukaryota</taxon>
        <taxon>Metazoa</taxon>
        <taxon>Spiralia</taxon>
        <taxon>Lophotrochozoa</taxon>
        <taxon>Mollusca</taxon>
        <taxon>Gastropoda</taxon>
        <taxon>Heterobranchia</taxon>
        <taxon>Euthyneura</taxon>
        <taxon>Panpulmonata</taxon>
        <taxon>Sacoglossa</taxon>
        <taxon>Placobranchoidea</taxon>
        <taxon>Plakobranchidae</taxon>
        <taxon>Plakobranchus</taxon>
    </lineage>
</organism>
<accession>A0AAV4BLY7</accession>
<keyword evidence="2" id="KW-0732">Signal</keyword>
<proteinExistence type="predicted"/>
<reference evidence="3 4" key="1">
    <citation type="journal article" date="2021" name="Elife">
        <title>Chloroplast acquisition without the gene transfer in kleptoplastic sea slugs, Plakobranchus ocellatus.</title>
        <authorList>
            <person name="Maeda T."/>
            <person name="Takahashi S."/>
            <person name="Yoshida T."/>
            <person name="Shimamura S."/>
            <person name="Takaki Y."/>
            <person name="Nagai Y."/>
            <person name="Toyoda A."/>
            <person name="Suzuki Y."/>
            <person name="Arimoto A."/>
            <person name="Ishii H."/>
            <person name="Satoh N."/>
            <person name="Nishiyama T."/>
            <person name="Hasebe M."/>
            <person name="Maruyama T."/>
            <person name="Minagawa J."/>
            <person name="Obokata J."/>
            <person name="Shigenobu S."/>
        </authorList>
    </citation>
    <scope>NUCLEOTIDE SEQUENCE [LARGE SCALE GENOMIC DNA]</scope>
</reference>
<gene>
    <name evidence="3" type="ORF">PoB_004686700</name>
</gene>
<evidence type="ECO:0000313" key="3">
    <source>
        <dbReference type="EMBL" id="GFO20362.1"/>
    </source>
</evidence>
<dbReference type="EMBL" id="BLXT01005154">
    <property type="protein sequence ID" value="GFO20362.1"/>
    <property type="molecule type" value="Genomic_DNA"/>
</dbReference>
<name>A0AAV4BLY7_9GAST</name>
<sequence length="156" mass="17441">MSCICLLHTTIDFWICSCAQNVFNAHWDQITVTVRDDAIVHRSSNDPIDPMLAKKGDLKLSGSPSSQGAGVGARTRVRRIPPDLRTDSLSTVPPTLSYNLSTNGRVKLLLVRHLVPAPDMRSQAEFMDKTYLVKADFTYDFRLTVALKLPMFEYGI</sequence>
<feature type="chain" id="PRO_5043674474" evidence="2">
    <location>
        <begin position="20"/>
        <end position="156"/>
    </location>
</feature>
<evidence type="ECO:0000256" key="2">
    <source>
        <dbReference type="SAM" id="SignalP"/>
    </source>
</evidence>
<dbReference type="Proteomes" id="UP000735302">
    <property type="component" value="Unassembled WGS sequence"/>
</dbReference>
<feature type="region of interest" description="Disordered" evidence="1">
    <location>
        <begin position="57"/>
        <end position="76"/>
    </location>
</feature>